<accession>A0A8C4Q9J8</accession>
<feature type="transmembrane region" description="Helical" evidence="1">
    <location>
        <begin position="316"/>
        <end position="339"/>
    </location>
</feature>
<evidence type="ECO:0000256" key="1">
    <source>
        <dbReference type="SAM" id="Phobius"/>
    </source>
</evidence>
<dbReference type="Proteomes" id="UP000694388">
    <property type="component" value="Unplaced"/>
</dbReference>
<keyword evidence="1" id="KW-0812">Transmembrane</keyword>
<name>A0A8C4Q9J8_EPTBU</name>
<reference evidence="2" key="2">
    <citation type="submission" date="2025-09" db="UniProtKB">
        <authorList>
            <consortium name="Ensembl"/>
        </authorList>
    </citation>
    <scope>IDENTIFICATION</scope>
</reference>
<protein>
    <submittedName>
        <fullName evidence="2">Uncharacterized protein</fullName>
    </submittedName>
</protein>
<reference evidence="2" key="1">
    <citation type="submission" date="2025-08" db="UniProtKB">
        <authorList>
            <consortium name="Ensembl"/>
        </authorList>
    </citation>
    <scope>IDENTIFICATION</scope>
</reference>
<dbReference type="AlphaFoldDB" id="A0A8C4Q9J8"/>
<proteinExistence type="predicted"/>
<evidence type="ECO:0000313" key="3">
    <source>
        <dbReference type="Proteomes" id="UP000694388"/>
    </source>
</evidence>
<dbReference type="Ensembl" id="ENSEBUT00000012676.1">
    <property type="protein sequence ID" value="ENSEBUP00000012100.1"/>
    <property type="gene ID" value="ENSEBUG00000007720.1"/>
</dbReference>
<feature type="transmembrane region" description="Helical" evidence="1">
    <location>
        <begin position="7"/>
        <end position="26"/>
    </location>
</feature>
<keyword evidence="1" id="KW-1133">Transmembrane helix</keyword>
<dbReference type="GeneTree" id="ENSGT00970000195150"/>
<keyword evidence="1" id="KW-0472">Membrane</keyword>
<organism evidence="2 3">
    <name type="scientific">Eptatretus burgeri</name>
    <name type="common">Inshore hagfish</name>
    <dbReference type="NCBI Taxonomy" id="7764"/>
    <lineage>
        <taxon>Eukaryota</taxon>
        <taxon>Metazoa</taxon>
        <taxon>Chordata</taxon>
        <taxon>Craniata</taxon>
        <taxon>Vertebrata</taxon>
        <taxon>Cyclostomata</taxon>
        <taxon>Myxini</taxon>
        <taxon>Myxiniformes</taxon>
        <taxon>Myxinidae</taxon>
        <taxon>Eptatretinae</taxon>
        <taxon>Eptatretus</taxon>
    </lineage>
</organism>
<evidence type="ECO:0000313" key="2">
    <source>
        <dbReference type="Ensembl" id="ENSEBUP00000012100.1"/>
    </source>
</evidence>
<sequence length="424" mass="47252">MADGRKYPWTLCIVLTIFSLPAVVGFLEDDPLLTVIPKVVVSGEKVSIICQVFAAPLLRLIVQCADMKKETLNIEFWWKNISVKLDIIASASLHGTTCHCYVHNMKEHLKEVEKQLYVMQDPPSLLAEPELPALDESISINCSVCSPPGWILALSCDGTNKSSSLSHSQPGQHCTVNLNLTVSAHHHHLLKCSCYMLDENRKIVIWTKKEFMFRDGPSILTEPAIPVPGESVSITCSVFSPPGSILTMSCDGRSKSSNLSHSQSWNNSTVSLNLTLSAALQQMIKCSCYLLDENSKMIAQAEKELKVKETSGGFRLGLYITAAFSGFLFLVAMMVWFVWRKCKALKANNTNRQRNHENISMNTQSAHCVSPSLKHRNEQLLPHNVEPDGDYSSLKLRQGNVYNTLHQSHHSLHQNLNSLLSSQH</sequence>
<keyword evidence="3" id="KW-1185">Reference proteome</keyword>